<dbReference type="Pfam" id="PF06718">
    <property type="entry name" value="DUF1203"/>
    <property type="match status" value="1"/>
</dbReference>
<dbReference type="InterPro" id="IPR009593">
    <property type="entry name" value="DUF1203"/>
</dbReference>
<organism evidence="1 2">
    <name type="scientific">Aspergillus pseudodeflectus</name>
    <dbReference type="NCBI Taxonomy" id="176178"/>
    <lineage>
        <taxon>Eukaryota</taxon>
        <taxon>Fungi</taxon>
        <taxon>Dikarya</taxon>
        <taxon>Ascomycota</taxon>
        <taxon>Pezizomycotina</taxon>
        <taxon>Eurotiomycetes</taxon>
        <taxon>Eurotiomycetidae</taxon>
        <taxon>Eurotiales</taxon>
        <taxon>Aspergillaceae</taxon>
        <taxon>Aspergillus</taxon>
        <taxon>Aspergillus subgen. Nidulantes</taxon>
    </lineage>
</organism>
<dbReference type="Proteomes" id="UP001610444">
    <property type="component" value="Unassembled WGS sequence"/>
</dbReference>
<proteinExistence type="predicted"/>
<dbReference type="RefSeq" id="XP_070894286.1">
    <property type="nucleotide sequence ID" value="XM_071046926.1"/>
</dbReference>
<name>A0ABR4JLI5_9EURO</name>
<protein>
    <recommendedName>
        <fullName evidence="3">DUF1203 domain-containing protein</fullName>
    </recommendedName>
</protein>
<comment type="caution">
    <text evidence="1">The sequence shown here is derived from an EMBL/GenBank/DDBJ whole genome shotgun (WGS) entry which is preliminary data.</text>
</comment>
<dbReference type="EMBL" id="JBFXLR010000061">
    <property type="protein sequence ID" value="KAL2840904.1"/>
    <property type="molecule type" value="Genomic_DNA"/>
</dbReference>
<dbReference type="PIRSF" id="PIRSF034110">
    <property type="entry name" value="DUF1203"/>
    <property type="match status" value="1"/>
</dbReference>
<reference evidence="1 2" key="1">
    <citation type="submission" date="2024-07" db="EMBL/GenBank/DDBJ databases">
        <title>Section-level genome sequencing and comparative genomics of Aspergillus sections Usti and Cavernicolus.</title>
        <authorList>
            <consortium name="Lawrence Berkeley National Laboratory"/>
            <person name="Nybo J.L."/>
            <person name="Vesth T.C."/>
            <person name="Theobald S."/>
            <person name="Frisvad J.C."/>
            <person name="Larsen T.O."/>
            <person name="Kjaerboelling I."/>
            <person name="Rothschild-Mancinelli K."/>
            <person name="Lyhne E.K."/>
            <person name="Kogle M.E."/>
            <person name="Barry K."/>
            <person name="Clum A."/>
            <person name="Na H."/>
            <person name="Ledsgaard L."/>
            <person name="Lin J."/>
            <person name="Lipzen A."/>
            <person name="Kuo A."/>
            <person name="Riley R."/>
            <person name="Mondo S."/>
            <person name="LaButti K."/>
            <person name="Haridas S."/>
            <person name="Pangalinan J."/>
            <person name="Salamov A.A."/>
            <person name="Simmons B.A."/>
            <person name="Magnuson J.K."/>
            <person name="Chen J."/>
            <person name="Drula E."/>
            <person name="Henrissat B."/>
            <person name="Wiebenga A."/>
            <person name="Lubbers R.J."/>
            <person name="Gomes A.C."/>
            <person name="Macurrencykelacurrency M.R."/>
            <person name="Stajich J."/>
            <person name="Grigoriev I.V."/>
            <person name="Mortensen U.H."/>
            <person name="De vries R.P."/>
            <person name="Baker S.E."/>
            <person name="Andersen M.R."/>
        </authorList>
    </citation>
    <scope>NUCLEOTIDE SEQUENCE [LARGE SCALE GENOMIC DNA]</scope>
    <source>
        <strain evidence="1 2">CBS 756.74</strain>
    </source>
</reference>
<evidence type="ECO:0008006" key="3">
    <source>
        <dbReference type="Google" id="ProtNLM"/>
    </source>
</evidence>
<sequence length="143" mass="15971">MKFTALPTPLTARVSESSILKTVTEESSAPCRRCLTDAKTSETVLLTPYNPFRGSSPYTSAGPIFVHFPDCTPYICDGRLPEQQRRRNISVRAFDADHMMIDGVVVSGVELEEKLEEVFGDERVDYVHLHYVGAGCFAVRVDR</sequence>
<accession>A0ABR4JLI5</accession>
<keyword evidence="2" id="KW-1185">Reference proteome</keyword>
<gene>
    <name evidence="1" type="ORF">BJX68DRAFT_271368</name>
</gene>
<dbReference type="GeneID" id="98162090"/>
<evidence type="ECO:0000313" key="2">
    <source>
        <dbReference type="Proteomes" id="UP001610444"/>
    </source>
</evidence>
<evidence type="ECO:0000313" key="1">
    <source>
        <dbReference type="EMBL" id="KAL2840904.1"/>
    </source>
</evidence>